<reference evidence="2" key="1">
    <citation type="journal article" date="2024" name="Proc. Natl. Acad. Sci. U.S.A.">
        <title>Extraordinary preservation of gene collinearity over three hundred million years revealed in homosporous lycophytes.</title>
        <authorList>
            <person name="Li C."/>
            <person name="Wickell D."/>
            <person name="Kuo L.Y."/>
            <person name="Chen X."/>
            <person name="Nie B."/>
            <person name="Liao X."/>
            <person name="Peng D."/>
            <person name="Ji J."/>
            <person name="Jenkins J."/>
            <person name="Williams M."/>
            <person name="Shu S."/>
            <person name="Plott C."/>
            <person name="Barry K."/>
            <person name="Rajasekar S."/>
            <person name="Grimwood J."/>
            <person name="Han X."/>
            <person name="Sun S."/>
            <person name="Hou Z."/>
            <person name="He W."/>
            <person name="Dai G."/>
            <person name="Sun C."/>
            <person name="Schmutz J."/>
            <person name="Leebens-Mack J.H."/>
            <person name="Li F.W."/>
            <person name="Wang L."/>
        </authorList>
    </citation>
    <scope>NUCLEOTIDE SEQUENCE [LARGE SCALE GENOMIC DNA]</scope>
    <source>
        <strain evidence="2">cv. PW_Plant_1</strain>
    </source>
</reference>
<protein>
    <submittedName>
        <fullName evidence="1">Uncharacterized protein</fullName>
    </submittedName>
</protein>
<sequence>MGKASSPSLRADSIANIDSRSGYDKITGIYHSKCPPINLPSNLFLDIVTHIFYVNRGNRKALVDASTGRSLTYEDLHGLIRAAAAGISQMGIGHGDVVMIVAPNSMEYIVSMLAVMVAGAIVTTVNPVYTVAEVANQVKDSNPKLIVTVQQLVEKVVSFQLPLLLLGADQAPLTISTVLPTFFFSHLLSLNPNKFPTARIRQSDTAAYGPEQGRDHLSP</sequence>
<proteinExistence type="predicted"/>
<evidence type="ECO:0000313" key="2">
    <source>
        <dbReference type="Proteomes" id="UP001162992"/>
    </source>
</evidence>
<evidence type="ECO:0000313" key="1">
    <source>
        <dbReference type="EMBL" id="KAJ7528381.1"/>
    </source>
</evidence>
<comment type="caution">
    <text evidence="1">The sequence shown here is derived from an EMBL/GenBank/DDBJ whole genome shotgun (WGS) entry which is preliminary data.</text>
</comment>
<organism evidence="1 2">
    <name type="scientific">Diphasiastrum complanatum</name>
    <name type="common">Issler's clubmoss</name>
    <name type="synonym">Lycopodium complanatum</name>
    <dbReference type="NCBI Taxonomy" id="34168"/>
    <lineage>
        <taxon>Eukaryota</taxon>
        <taxon>Viridiplantae</taxon>
        <taxon>Streptophyta</taxon>
        <taxon>Embryophyta</taxon>
        <taxon>Tracheophyta</taxon>
        <taxon>Lycopodiopsida</taxon>
        <taxon>Lycopodiales</taxon>
        <taxon>Lycopodiaceae</taxon>
        <taxon>Lycopodioideae</taxon>
        <taxon>Diphasiastrum</taxon>
    </lineage>
</organism>
<dbReference type="Proteomes" id="UP001162992">
    <property type="component" value="Chromosome 15"/>
</dbReference>
<accession>A0ACC2BF06</accession>
<gene>
    <name evidence="1" type="ORF">O6H91_15G001100</name>
</gene>
<name>A0ACC2BF06_DIPCM</name>
<dbReference type="EMBL" id="CM055106">
    <property type="protein sequence ID" value="KAJ7528381.1"/>
    <property type="molecule type" value="Genomic_DNA"/>
</dbReference>
<keyword evidence="2" id="KW-1185">Reference proteome</keyword>